<reference evidence="6 7" key="1">
    <citation type="submission" date="2019-03" db="EMBL/GenBank/DDBJ databases">
        <title>Genomics of glacier-inhabiting Cryobacterium strains.</title>
        <authorList>
            <person name="Liu Q."/>
            <person name="Xin Y.-H."/>
        </authorList>
    </citation>
    <scope>NUCLEOTIDE SEQUENCE [LARGE SCALE GENOMIC DNA]</scope>
    <source>
        <strain evidence="6 7">Hh14</strain>
    </source>
</reference>
<comment type="subcellular location">
    <subcellularLocation>
        <location evidence="1">Membrane</location>
        <topology evidence="1">Multi-pass membrane protein</topology>
    </subcellularLocation>
</comment>
<dbReference type="OrthoDB" id="9808930at2"/>
<evidence type="ECO:0000256" key="4">
    <source>
        <dbReference type="ARBA" id="ARBA00023136"/>
    </source>
</evidence>
<evidence type="ECO:0000256" key="3">
    <source>
        <dbReference type="ARBA" id="ARBA00022989"/>
    </source>
</evidence>
<evidence type="ECO:0000256" key="1">
    <source>
        <dbReference type="ARBA" id="ARBA00004141"/>
    </source>
</evidence>
<dbReference type="AlphaFoldDB" id="A0A4R8ZTY3"/>
<proteinExistence type="predicted"/>
<dbReference type="Proteomes" id="UP000297447">
    <property type="component" value="Unassembled WGS sequence"/>
</dbReference>
<evidence type="ECO:0000313" key="6">
    <source>
        <dbReference type="EMBL" id="TFD45688.1"/>
    </source>
</evidence>
<name>A0A4R8ZTY3_9MICO</name>
<evidence type="ECO:0000256" key="2">
    <source>
        <dbReference type="ARBA" id="ARBA00022692"/>
    </source>
</evidence>
<organism evidence="6 7">
    <name type="scientific">Cryobacterium frigoriphilum</name>
    <dbReference type="NCBI Taxonomy" id="1259150"/>
    <lineage>
        <taxon>Bacteria</taxon>
        <taxon>Bacillati</taxon>
        <taxon>Actinomycetota</taxon>
        <taxon>Actinomycetes</taxon>
        <taxon>Micrococcales</taxon>
        <taxon>Microbacteriaceae</taxon>
        <taxon>Cryobacterium</taxon>
    </lineage>
</organism>
<accession>A0A4R8ZTY3</accession>
<keyword evidence="3 5" id="KW-1133">Transmembrane helix</keyword>
<comment type="caution">
    <text evidence="6">The sequence shown here is derived from an EMBL/GenBank/DDBJ whole genome shotgun (WGS) entry which is preliminary data.</text>
</comment>
<keyword evidence="7" id="KW-1185">Reference proteome</keyword>
<keyword evidence="2 5" id="KW-0812">Transmembrane</keyword>
<keyword evidence="4 5" id="KW-0472">Membrane</keyword>
<gene>
    <name evidence="6" type="ORF">E3T55_18165</name>
</gene>
<feature type="transmembrane region" description="Helical" evidence="5">
    <location>
        <begin position="53"/>
        <end position="79"/>
    </location>
</feature>
<sequence length="107" mass="11837">MNPSDEKMWATLIHVGGVLGYFLPSLIGYIILKDRGPFIRSHAMTALNFQLTILIVTVVGLALTAIFIGFIVLFAAWILNIVFSIMAALAANRGQFYTYPLTIKFLS</sequence>
<dbReference type="Pfam" id="PF09685">
    <property type="entry name" value="MamF_MmsF"/>
    <property type="match status" value="1"/>
</dbReference>
<protein>
    <submittedName>
        <fullName evidence="6">DUF4870 domain-containing protein</fullName>
    </submittedName>
</protein>
<dbReference type="InterPro" id="IPR019109">
    <property type="entry name" value="MamF_MmsF"/>
</dbReference>
<dbReference type="EMBL" id="SOHE01000083">
    <property type="protein sequence ID" value="TFD45688.1"/>
    <property type="molecule type" value="Genomic_DNA"/>
</dbReference>
<evidence type="ECO:0000256" key="5">
    <source>
        <dbReference type="SAM" id="Phobius"/>
    </source>
</evidence>
<evidence type="ECO:0000313" key="7">
    <source>
        <dbReference type="Proteomes" id="UP000297447"/>
    </source>
</evidence>
<feature type="transmembrane region" description="Helical" evidence="5">
    <location>
        <begin position="12"/>
        <end position="32"/>
    </location>
</feature>